<comment type="caution">
    <text evidence="2">The sequence shown here is derived from an EMBL/GenBank/DDBJ whole genome shotgun (WGS) entry which is preliminary data.</text>
</comment>
<organism evidence="2 3">
    <name type="scientific">Achromobacter ruhlandii</name>
    <dbReference type="NCBI Taxonomy" id="72557"/>
    <lineage>
        <taxon>Bacteria</taxon>
        <taxon>Pseudomonadati</taxon>
        <taxon>Pseudomonadota</taxon>
        <taxon>Betaproteobacteria</taxon>
        <taxon>Burkholderiales</taxon>
        <taxon>Alcaligenaceae</taxon>
        <taxon>Achromobacter</taxon>
    </lineage>
</organism>
<dbReference type="AlphaFoldDB" id="A0A848NC12"/>
<keyword evidence="1" id="KW-0732">Signal</keyword>
<dbReference type="EMBL" id="JABBZE010000021">
    <property type="protein sequence ID" value="NMU89096.1"/>
    <property type="molecule type" value="Genomic_DNA"/>
</dbReference>
<proteinExistence type="predicted"/>
<evidence type="ECO:0000313" key="3">
    <source>
        <dbReference type="Proteomes" id="UP000542405"/>
    </source>
</evidence>
<sequence>MKKWLIAGAGAAGLLISSVALARVDVGISIGVPGVVYPAPVYAAPAPVYV</sequence>
<feature type="non-terminal residue" evidence="2">
    <location>
        <position position="50"/>
    </location>
</feature>
<reference evidence="2 3" key="1">
    <citation type="submission" date="2020-04" db="EMBL/GenBank/DDBJ databases">
        <title>Achromobacter ruhlandii genome sequencing and assembly.</title>
        <authorList>
            <person name="Martins R.C.R."/>
            <person name="Perdigao-Neto L.V."/>
            <person name="Levin A.S.S."/>
            <person name="Costa S.F."/>
        </authorList>
    </citation>
    <scope>NUCLEOTIDE SEQUENCE [LARGE SCALE GENOMIC DNA]</scope>
    <source>
        <strain evidence="2 3">9035ralo</strain>
    </source>
</reference>
<evidence type="ECO:0000313" key="2">
    <source>
        <dbReference type="EMBL" id="NMU89096.1"/>
    </source>
</evidence>
<protein>
    <submittedName>
        <fullName evidence="2">Virulence factor</fullName>
    </submittedName>
</protein>
<accession>A0A848NC12</accession>
<feature type="chain" id="PRO_5032491226" evidence="1">
    <location>
        <begin position="23"/>
        <end position="50"/>
    </location>
</feature>
<dbReference type="Proteomes" id="UP000542405">
    <property type="component" value="Unassembled WGS sequence"/>
</dbReference>
<gene>
    <name evidence="2" type="ORF">HGQ98_04270</name>
</gene>
<feature type="signal peptide" evidence="1">
    <location>
        <begin position="1"/>
        <end position="22"/>
    </location>
</feature>
<name>A0A848NC12_9BURK</name>
<evidence type="ECO:0000256" key="1">
    <source>
        <dbReference type="SAM" id="SignalP"/>
    </source>
</evidence>